<comment type="caution">
    <text evidence="2">The sequence shown here is derived from an EMBL/GenBank/DDBJ whole genome shotgun (WGS) entry which is preliminary data.</text>
</comment>
<dbReference type="EMBL" id="VSRR010149398">
    <property type="protein sequence ID" value="MPD06100.1"/>
    <property type="molecule type" value="Genomic_DNA"/>
</dbReference>
<accession>A0A5B7KFY7</accession>
<organism evidence="2 3">
    <name type="scientific">Portunus trituberculatus</name>
    <name type="common">Swimming crab</name>
    <name type="synonym">Neptunus trituberculatus</name>
    <dbReference type="NCBI Taxonomy" id="210409"/>
    <lineage>
        <taxon>Eukaryota</taxon>
        <taxon>Metazoa</taxon>
        <taxon>Ecdysozoa</taxon>
        <taxon>Arthropoda</taxon>
        <taxon>Crustacea</taxon>
        <taxon>Multicrustacea</taxon>
        <taxon>Malacostraca</taxon>
        <taxon>Eumalacostraca</taxon>
        <taxon>Eucarida</taxon>
        <taxon>Decapoda</taxon>
        <taxon>Pleocyemata</taxon>
        <taxon>Brachyura</taxon>
        <taxon>Eubrachyura</taxon>
        <taxon>Portunoidea</taxon>
        <taxon>Portunidae</taxon>
        <taxon>Portuninae</taxon>
        <taxon>Portunus</taxon>
    </lineage>
</organism>
<evidence type="ECO:0000313" key="2">
    <source>
        <dbReference type="EMBL" id="MPD06100.1"/>
    </source>
</evidence>
<feature type="compositionally biased region" description="Pro residues" evidence="1">
    <location>
        <begin position="16"/>
        <end position="33"/>
    </location>
</feature>
<gene>
    <name evidence="2" type="ORF">E2C01_101887</name>
</gene>
<protein>
    <submittedName>
        <fullName evidence="2">Uncharacterized protein</fullName>
    </submittedName>
</protein>
<keyword evidence="3" id="KW-1185">Reference proteome</keyword>
<evidence type="ECO:0000256" key="1">
    <source>
        <dbReference type="SAM" id="MobiDB-lite"/>
    </source>
</evidence>
<evidence type="ECO:0000313" key="3">
    <source>
        <dbReference type="Proteomes" id="UP000324222"/>
    </source>
</evidence>
<reference evidence="2 3" key="1">
    <citation type="submission" date="2019-05" db="EMBL/GenBank/DDBJ databases">
        <title>Another draft genome of Portunus trituberculatus and its Hox gene families provides insights of decapod evolution.</title>
        <authorList>
            <person name="Jeong J.-H."/>
            <person name="Song I."/>
            <person name="Kim S."/>
            <person name="Choi T."/>
            <person name="Kim D."/>
            <person name="Ryu S."/>
            <person name="Kim W."/>
        </authorList>
    </citation>
    <scope>NUCLEOTIDE SEQUENCE [LARGE SCALE GENOMIC DNA]</scope>
    <source>
        <tissue evidence="2">Muscle</tissue>
    </source>
</reference>
<sequence length="137" mass="15070">MAEKRGTATGTAYPLPSSPPLPLLPPPSPPRCPVQPRSDSTTLRLPFNRLIYLGASAQVFCPSCILSLPLPSCPSLSPRSPAPPYALCPLHATRRVLQAPWAALFEALTEYLHKTKTLQNLLLKVFFRVISIYFWCG</sequence>
<dbReference type="AlphaFoldDB" id="A0A5B7KFY7"/>
<dbReference type="Proteomes" id="UP000324222">
    <property type="component" value="Unassembled WGS sequence"/>
</dbReference>
<feature type="region of interest" description="Disordered" evidence="1">
    <location>
        <begin position="1"/>
        <end position="39"/>
    </location>
</feature>
<proteinExistence type="predicted"/>
<name>A0A5B7KFY7_PORTR</name>